<accession>A0A7W7D9Y8</accession>
<evidence type="ECO:0000313" key="2">
    <source>
        <dbReference type="EMBL" id="MBB4701523.1"/>
    </source>
</evidence>
<name>A0A7W7D9Y8_9ACTN</name>
<protein>
    <submittedName>
        <fullName evidence="2">Uncharacterized protein</fullName>
    </submittedName>
</protein>
<dbReference type="RefSeq" id="WP_184880642.1">
    <property type="nucleotide sequence ID" value="NZ_BOOV01000016.1"/>
</dbReference>
<reference evidence="2 3" key="1">
    <citation type="submission" date="2020-08" db="EMBL/GenBank/DDBJ databases">
        <title>Sequencing the genomes of 1000 actinobacteria strains.</title>
        <authorList>
            <person name="Klenk H.-P."/>
        </authorList>
    </citation>
    <scope>NUCLEOTIDE SEQUENCE [LARGE SCALE GENOMIC DNA]</scope>
    <source>
        <strain evidence="2 3">DSM 45784</strain>
    </source>
</reference>
<feature type="region of interest" description="Disordered" evidence="1">
    <location>
        <begin position="87"/>
        <end position="118"/>
    </location>
</feature>
<gene>
    <name evidence="2" type="ORF">BJ982_003067</name>
</gene>
<organism evidence="2 3">
    <name type="scientific">Sphaerisporangium siamense</name>
    <dbReference type="NCBI Taxonomy" id="795645"/>
    <lineage>
        <taxon>Bacteria</taxon>
        <taxon>Bacillati</taxon>
        <taxon>Actinomycetota</taxon>
        <taxon>Actinomycetes</taxon>
        <taxon>Streptosporangiales</taxon>
        <taxon>Streptosporangiaceae</taxon>
        <taxon>Sphaerisporangium</taxon>
    </lineage>
</organism>
<comment type="caution">
    <text evidence="2">The sequence shown here is derived from an EMBL/GenBank/DDBJ whole genome shotgun (WGS) entry which is preliminary data.</text>
</comment>
<dbReference type="AlphaFoldDB" id="A0A7W7D9Y8"/>
<sequence length="118" mass="13084">MTGLMMYGVPERQAEAHRRTLRALRAELAPHGLYGRMVERLYLHMHWGPHQAILRPPELDVYGDGRLVTTVTVVDVPGGGGAWYLTRRPDGLPTKTHPARDPSATARAIAANRDRAVP</sequence>
<keyword evidence="3" id="KW-1185">Reference proteome</keyword>
<evidence type="ECO:0000313" key="3">
    <source>
        <dbReference type="Proteomes" id="UP000542210"/>
    </source>
</evidence>
<proteinExistence type="predicted"/>
<dbReference type="Proteomes" id="UP000542210">
    <property type="component" value="Unassembled WGS sequence"/>
</dbReference>
<dbReference type="EMBL" id="JACHND010000001">
    <property type="protein sequence ID" value="MBB4701523.1"/>
    <property type="molecule type" value="Genomic_DNA"/>
</dbReference>
<evidence type="ECO:0000256" key="1">
    <source>
        <dbReference type="SAM" id="MobiDB-lite"/>
    </source>
</evidence>